<organism evidence="2 3">
    <name type="scientific">Neoroseomonas eburnea</name>
    <dbReference type="NCBI Taxonomy" id="1346889"/>
    <lineage>
        <taxon>Bacteria</taxon>
        <taxon>Pseudomonadati</taxon>
        <taxon>Pseudomonadota</taxon>
        <taxon>Alphaproteobacteria</taxon>
        <taxon>Acetobacterales</taxon>
        <taxon>Acetobacteraceae</taxon>
        <taxon>Neoroseomonas</taxon>
    </lineage>
</organism>
<feature type="transmembrane region" description="Helical" evidence="1">
    <location>
        <begin position="26"/>
        <end position="50"/>
    </location>
</feature>
<keyword evidence="1" id="KW-1133">Transmembrane helix</keyword>
<keyword evidence="1" id="KW-0472">Membrane</keyword>
<dbReference type="AlphaFoldDB" id="A0A9X9XFN2"/>
<sequence>MSDTGTFDRRSIEAIYRRGGTPEGGLAIALGVIAILIGLSAIGAGAWLAYGNVVWLFALPGGLPAAEAQTISVYLVACGALTTLLGALSIYKSQDM</sequence>
<evidence type="ECO:0000256" key="1">
    <source>
        <dbReference type="SAM" id="Phobius"/>
    </source>
</evidence>
<reference evidence="2" key="1">
    <citation type="submission" date="2020-01" db="EMBL/GenBank/DDBJ databases">
        <authorList>
            <person name="Rat A."/>
        </authorList>
    </citation>
    <scope>NUCLEOTIDE SEQUENCE</scope>
    <source>
        <strain evidence="2">LMG 31228</strain>
    </source>
</reference>
<name>A0A9X9XFN2_9PROT</name>
<gene>
    <name evidence="2" type="ORF">GXW74_18650</name>
</gene>
<keyword evidence="3" id="KW-1185">Reference proteome</keyword>
<dbReference type="EMBL" id="JAAEDL010000020">
    <property type="protein sequence ID" value="MBR0682518.1"/>
    <property type="molecule type" value="Genomic_DNA"/>
</dbReference>
<dbReference type="RefSeq" id="WP_211848054.1">
    <property type="nucleotide sequence ID" value="NZ_JAAEDL010000020.1"/>
</dbReference>
<feature type="transmembrane region" description="Helical" evidence="1">
    <location>
        <begin position="70"/>
        <end position="91"/>
    </location>
</feature>
<dbReference type="Proteomes" id="UP001138709">
    <property type="component" value="Unassembled WGS sequence"/>
</dbReference>
<evidence type="ECO:0000313" key="2">
    <source>
        <dbReference type="EMBL" id="MBR0682518.1"/>
    </source>
</evidence>
<reference evidence="2" key="2">
    <citation type="journal article" date="2021" name="Syst. Appl. Microbiol.">
        <title>Roseomonas hellenica sp. nov., isolated from roots of wild-growing Alkanna tinctoria.</title>
        <authorList>
            <person name="Rat A."/>
            <person name="Naranjo H.D."/>
            <person name="Lebbe L."/>
            <person name="Cnockaert M."/>
            <person name="Krigas N."/>
            <person name="Grigoriadou K."/>
            <person name="Maloupa E."/>
            <person name="Willems A."/>
        </authorList>
    </citation>
    <scope>NUCLEOTIDE SEQUENCE</scope>
    <source>
        <strain evidence="2">LMG 31228</strain>
    </source>
</reference>
<keyword evidence="1" id="KW-0812">Transmembrane</keyword>
<protein>
    <submittedName>
        <fullName evidence="2">Uncharacterized protein</fullName>
    </submittedName>
</protein>
<accession>A0A9X9XFN2</accession>
<evidence type="ECO:0000313" key="3">
    <source>
        <dbReference type="Proteomes" id="UP001138709"/>
    </source>
</evidence>
<comment type="caution">
    <text evidence="2">The sequence shown here is derived from an EMBL/GenBank/DDBJ whole genome shotgun (WGS) entry which is preliminary data.</text>
</comment>
<proteinExistence type="predicted"/>